<keyword evidence="1" id="KW-0732">Signal</keyword>
<dbReference type="AlphaFoldDB" id="A0A521ERG9"/>
<evidence type="ECO:0000256" key="1">
    <source>
        <dbReference type="SAM" id="SignalP"/>
    </source>
</evidence>
<keyword evidence="3" id="KW-1185">Reference proteome</keyword>
<evidence type="ECO:0000313" key="3">
    <source>
        <dbReference type="Proteomes" id="UP000316916"/>
    </source>
</evidence>
<protein>
    <submittedName>
        <fullName evidence="2">Uncharacterized protein</fullName>
    </submittedName>
</protein>
<reference evidence="2 3" key="1">
    <citation type="submission" date="2017-05" db="EMBL/GenBank/DDBJ databases">
        <authorList>
            <person name="Varghese N."/>
            <person name="Submissions S."/>
        </authorList>
    </citation>
    <scope>NUCLEOTIDE SEQUENCE [LARGE SCALE GENOMIC DNA]</scope>
    <source>
        <strain evidence="2 3">DSM 29371</strain>
    </source>
</reference>
<feature type="signal peptide" evidence="1">
    <location>
        <begin position="1"/>
        <end position="24"/>
    </location>
</feature>
<organism evidence="2 3">
    <name type="scientific">Chryseobacterium rhizoplanae</name>
    <dbReference type="NCBI Taxonomy" id="1609531"/>
    <lineage>
        <taxon>Bacteria</taxon>
        <taxon>Pseudomonadati</taxon>
        <taxon>Bacteroidota</taxon>
        <taxon>Flavobacteriia</taxon>
        <taxon>Flavobacteriales</taxon>
        <taxon>Weeksellaceae</taxon>
        <taxon>Chryseobacterium group</taxon>
        <taxon>Chryseobacterium</taxon>
    </lineage>
</organism>
<dbReference type="EMBL" id="FXTC01000009">
    <property type="protein sequence ID" value="SMO86497.1"/>
    <property type="molecule type" value="Genomic_DNA"/>
</dbReference>
<name>A0A521ERG9_9FLAO</name>
<sequence length="445" mass="50241">MKKNLIFRLFLPMVLFTLFHSCIHDETLASSDPASKEYTNKSLWKEDEKYIMNVMKIYEDNEFKIKKSNGTPYWNYATTVDQYDESFLMVPVVENGKVVSVLQVPRHQDKVYFIYTSSDDDISFFQNLFSSKLKRVIDTKVSDEASKLVCTTKVYSIWYPDNESNPDPSSGSGHWGTYHVTNCTFSQAEACLGIVGPNGECLEGGGGGYNYPIGGGTNNNPPDQQNPCDKLKTQTSNITFKNNITSLEGKTTDSYESGYRIGTNSDGSLQNQLLQNKPGTQQVDLKAFSNTITLMHSHYDELYPMFSPGDIIFFNQWIVWAQNWNSVPKNMPKIPLNNLTFTLVTSNGNYSFNFDGTSTIPLPNYTIQELDKLNKDYIENLNKAVTIGNVSGDASYNMEKLETEFLKFMNDKMKMEGLQLYKTTTSGNSSLTLVNGTRQETDCPN</sequence>
<dbReference type="RefSeq" id="WP_142719207.1">
    <property type="nucleotide sequence ID" value="NZ_FXTC01000009.1"/>
</dbReference>
<proteinExistence type="predicted"/>
<accession>A0A521ERG9</accession>
<feature type="chain" id="PRO_5022161233" evidence="1">
    <location>
        <begin position="25"/>
        <end position="445"/>
    </location>
</feature>
<gene>
    <name evidence="2" type="ORF">SAMN06265171_109158</name>
</gene>
<evidence type="ECO:0000313" key="2">
    <source>
        <dbReference type="EMBL" id="SMO86497.1"/>
    </source>
</evidence>
<dbReference type="Proteomes" id="UP000316916">
    <property type="component" value="Unassembled WGS sequence"/>
</dbReference>